<dbReference type="AlphaFoldDB" id="A0A0V1GES6"/>
<accession>A0A0V1GES6</accession>
<name>A0A0V1GES6_TRIPS</name>
<dbReference type="EMBL" id="JYDS01002949">
    <property type="protein sequence ID" value="KRY96726.1"/>
    <property type="molecule type" value="Genomic_DNA"/>
</dbReference>
<organism evidence="1 2">
    <name type="scientific">Trichinella pseudospiralis</name>
    <name type="common">Parasitic roundworm</name>
    <dbReference type="NCBI Taxonomy" id="6337"/>
    <lineage>
        <taxon>Eukaryota</taxon>
        <taxon>Metazoa</taxon>
        <taxon>Ecdysozoa</taxon>
        <taxon>Nematoda</taxon>
        <taxon>Enoplea</taxon>
        <taxon>Dorylaimia</taxon>
        <taxon>Trichinellida</taxon>
        <taxon>Trichinellidae</taxon>
        <taxon>Trichinella</taxon>
    </lineage>
</organism>
<dbReference type="Proteomes" id="UP000054805">
    <property type="component" value="Unassembled WGS sequence"/>
</dbReference>
<sequence length="33" mass="3963">MECAKTDFILISMYSFELSLLEFKTLIEKQDQF</sequence>
<comment type="caution">
    <text evidence="1">The sequence shown here is derived from an EMBL/GenBank/DDBJ whole genome shotgun (WGS) entry which is preliminary data.</text>
</comment>
<evidence type="ECO:0000313" key="1">
    <source>
        <dbReference type="EMBL" id="KRY96726.1"/>
    </source>
</evidence>
<proteinExistence type="predicted"/>
<keyword evidence="2" id="KW-1185">Reference proteome</keyword>
<gene>
    <name evidence="1" type="ORF">T4B_582</name>
</gene>
<reference evidence="1 2" key="1">
    <citation type="submission" date="2015-01" db="EMBL/GenBank/DDBJ databases">
        <title>Evolution of Trichinella species and genotypes.</title>
        <authorList>
            <person name="Korhonen P.K."/>
            <person name="Edoardo P."/>
            <person name="Giuseppe L.R."/>
            <person name="Gasser R.B."/>
        </authorList>
    </citation>
    <scope>NUCLEOTIDE SEQUENCE [LARGE SCALE GENOMIC DNA]</scope>
    <source>
        <strain evidence="1">ISS588</strain>
    </source>
</reference>
<evidence type="ECO:0000313" key="2">
    <source>
        <dbReference type="Proteomes" id="UP000054805"/>
    </source>
</evidence>
<protein>
    <submittedName>
        <fullName evidence="1">Uncharacterized protein</fullName>
    </submittedName>
</protein>